<evidence type="ECO:0000313" key="2">
    <source>
        <dbReference type="Proteomes" id="UP000195607"/>
    </source>
</evidence>
<proteinExistence type="predicted"/>
<dbReference type="EMBL" id="LT671858">
    <property type="protein sequence ID" value="SIM67385.1"/>
    <property type="molecule type" value="Genomic_DNA"/>
</dbReference>
<dbReference type="GeneID" id="41588468"/>
<organism evidence="1 2">
    <name type="scientific">Cuniculiplasma divulgatum</name>
    <dbReference type="NCBI Taxonomy" id="1673428"/>
    <lineage>
        <taxon>Archaea</taxon>
        <taxon>Methanobacteriati</taxon>
        <taxon>Thermoplasmatota</taxon>
        <taxon>Thermoplasmata</taxon>
        <taxon>Thermoplasmatales</taxon>
        <taxon>Cuniculiplasmataceae</taxon>
        <taxon>Cuniculiplasma</taxon>
    </lineage>
</organism>
<dbReference type="RefSeq" id="WP_148689866.1">
    <property type="nucleotide sequence ID" value="NZ_LT671858.1"/>
</dbReference>
<accession>A0A1N5V598</accession>
<reference evidence="1 2" key="1">
    <citation type="submission" date="2016-04" db="EMBL/GenBank/DDBJ databases">
        <authorList>
            <person name="Evans L.H."/>
            <person name="Alamgir A."/>
            <person name="Owens N."/>
            <person name="Weber N.D."/>
            <person name="Virtaneva K."/>
            <person name="Barbian K."/>
            <person name="Babar A."/>
            <person name="Rosenke K."/>
        </authorList>
    </citation>
    <scope>NUCLEOTIDE SEQUENCE [LARGE SCALE GENOMIC DNA]</scope>
    <source>
        <strain evidence="2">S5(T) (JCM 30642 \VKM B-2941)</strain>
    </source>
</reference>
<gene>
    <name evidence="1" type="ORF">CSP5_1211</name>
</gene>
<evidence type="ECO:0000313" key="1">
    <source>
        <dbReference type="EMBL" id="SIM67385.1"/>
    </source>
</evidence>
<dbReference type="AlphaFoldDB" id="A0A1N5V598"/>
<sequence>MNEQSMENLQKAIDGILHPWGWKLEAKKGKDEVIVVEYNMENLNKTLFSGAVFRLVLYEFEIRHFSLLSVKTKGQSLFLVFDEQRKDSGGIAAETKNPTGRGALN</sequence>
<name>A0A1N5V598_9ARCH</name>
<dbReference type="Proteomes" id="UP000195607">
    <property type="component" value="Chromosome I"/>
</dbReference>
<protein>
    <submittedName>
        <fullName evidence="1">Uncharacterized protein</fullName>
    </submittedName>
</protein>